<dbReference type="PROSITE" id="PS00375">
    <property type="entry name" value="UDPGT"/>
    <property type="match status" value="1"/>
</dbReference>
<dbReference type="PANTHER" id="PTHR48045:SF34">
    <property type="entry name" value="ISOFLAVONE 7-O-GLUCOSYLTRANSFERASE 1-LIKE"/>
    <property type="match status" value="1"/>
</dbReference>
<evidence type="ECO:0008006" key="6">
    <source>
        <dbReference type="Google" id="ProtNLM"/>
    </source>
</evidence>
<dbReference type="Gene3D" id="3.40.50.2000">
    <property type="entry name" value="Glycogen Phosphorylase B"/>
    <property type="match status" value="2"/>
</dbReference>
<dbReference type="CDD" id="cd03784">
    <property type="entry name" value="GT1_Gtf-like"/>
    <property type="match status" value="1"/>
</dbReference>
<accession>A0A8I6YJ58</accession>
<evidence type="ECO:0000256" key="3">
    <source>
        <dbReference type="RuleBase" id="RU003718"/>
    </source>
</evidence>
<dbReference type="InterPro" id="IPR002213">
    <property type="entry name" value="UDP_glucos_trans"/>
</dbReference>
<dbReference type="SMR" id="A0A8I6YJ58"/>
<dbReference type="EnsemblPlants" id="HORVU.MOREX.r3.7HG0739970.1">
    <property type="protein sequence ID" value="HORVU.MOREX.r3.7HG0739970.1"/>
    <property type="gene ID" value="HORVU.MOREX.r3.7HG0739970"/>
</dbReference>
<dbReference type="Gramene" id="HORVU.MOREX.r3.7HG0739970.1">
    <property type="protein sequence ID" value="HORVU.MOREX.r3.7HG0739970.1"/>
    <property type="gene ID" value="HORVU.MOREX.r3.7HG0739970"/>
</dbReference>
<protein>
    <recommendedName>
        <fullName evidence="6">Glycosyltransferase</fullName>
    </recommendedName>
</protein>
<dbReference type="PANTHER" id="PTHR48045">
    <property type="entry name" value="UDP-GLYCOSYLTRANSFERASE 72B1"/>
    <property type="match status" value="1"/>
</dbReference>
<reference evidence="4" key="3">
    <citation type="submission" date="2022-01" db="UniProtKB">
        <authorList>
            <consortium name="EnsemblPlants"/>
        </authorList>
    </citation>
    <scope>IDENTIFICATION</scope>
    <source>
        <strain evidence="4">subsp. vulgare</strain>
    </source>
</reference>
<proteinExistence type="inferred from homology"/>
<dbReference type="GO" id="GO:0008194">
    <property type="term" value="F:UDP-glycosyltransferase activity"/>
    <property type="evidence" value="ECO:0000318"/>
    <property type="project" value="GO_Central"/>
</dbReference>
<keyword evidence="5" id="KW-1185">Reference proteome</keyword>
<evidence type="ECO:0000256" key="1">
    <source>
        <dbReference type="ARBA" id="ARBA00009995"/>
    </source>
</evidence>
<evidence type="ECO:0000256" key="2">
    <source>
        <dbReference type="ARBA" id="ARBA00022679"/>
    </source>
</evidence>
<dbReference type="AlphaFoldDB" id="A0A8I6YJ58"/>
<dbReference type="Proteomes" id="UP000011116">
    <property type="component" value="Chromosome 7H"/>
</dbReference>
<keyword evidence="2 3" id="KW-0808">Transferase</keyword>
<dbReference type="SUPFAM" id="SSF53756">
    <property type="entry name" value="UDP-Glycosyltransferase/glycogen phosphorylase"/>
    <property type="match status" value="1"/>
</dbReference>
<keyword evidence="3" id="KW-0328">Glycosyltransferase</keyword>
<organism evidence="4 5">
    <name type="scientific">Hordeum vulgare subsp. vulgare</name>
    <name type="common">Domesticated barley</name>
    <dbReference type="NCBI Taxonomy" id="112509"/>
    <lineage>
        <taxon>Eukaryota</taxon>
        <taxon>Viridiplantae</taxon>
        <taxon>Streptophyta</taxon>
        <taxon>Embryophyta</taxon>
        <taxon>Tracheophyta</taxon>
        <taxon>Spermatophyta</taxon>
        <taxon>Magnoliopsida</taxon>
        <taxon>Liliopsida</taxon>
        <taxon>Poales</taxon>
        <taxon>Poaceae</taxon>
        <taxon>BOP clade</taxon>
        <taxon>Pooideae</taxon>
        <taxon>Triticodae</taxon>
        <taxon>Triticeae</taxon>
        <taxon>Hordeinae</taxon>
        <taxon>Hordeum</taxon>
    </lineage>
</organism>
<dbReference type="Pfam" id="PF00201">
    <property type="entry name" value="UDPGT"/>
    <property type="match status" value="1"/>
</dbReference>
<reference evidence="5" key="1">
    <citation type="journal article" date="2012" name="Nature">
        <title>A physical, genetic and functional sequence assembly of the barley genome.</title>
        <authorList>
            <consortium name="The International Barley Genome Sequencing Consortium"/>
            <person name="Mayer K.F."/>
            <person name="Waugh R."/>
            <person name="Brown J.W."/>
            <person name="Schulman A."/>
            <person name="Langridge P."/>
            <person name="Platzer M."/>
            <person name="Fincher G.B."/>
            <person name="Muehlbauer G.J."/>
            <person name="Sato K."/>
            <person name="Close T.J."/>
            <person name="Wise R.P."/>
            <person name="Stein N."/>
        </authorList>
    </citation>
    <scope>NUCLEOTIDE SEQUENCE [LARGE SCALE GENOMIC DNA]</scope>
    <source>
        <strain evidence="5">cv. Morex</strain>
    </source>
</reference>
<name>A0A8I6YJ58_HORVV</name>
<evidence type="ECO:0000313" key="5">
    <source>
        <dbReference type="Proteomes" id="UP000011116"/>
    </source>
</evidence>
<dbReference type="InterPro" id="IPR035595">
    <property type="entry name" value="UDP_glycos_trans_CS"/>
</dbReference>
<evidence type="ECO:0000313" key="4">
    <source>
        <dbReference type="EnsemblPlants" id="HORVU.MOREX.r3.7HG0739970.1"/>
    </source>
</evidence>
<comment type="similarity">
    <text evidence="1 3">Belongs to the UDP-glycosyltransferase family.</text>
</comment>
<reference evidence="4" key="2">
    <citation type="submission" date="2020-10" db="EMBL/GenBank/DDBJ databases">
        <authorList>
            <person name="Scholz U."/>
            <person name="Mascher M."/>
            <person name="Fiebig A."/>
        </authorList>
    </citation>
    <scope>NUCLEOTIDE SEQUENCE [LARGE SCALE GENOMIC DNA]</scope>
    <source>
        <strain evidence="4">cv. Morex</strain>
    </source>
</reference>
<sequence length="182" mass="20097">MGGGGRTGTGEIASSRDECRCRAILSNNVPFHPIRRKDVAQELLAPEELQDKIGNRGRIVSWAPQQEVLKHPSVVAFLTHCGWNSTTESMSVSVPMICRPLISDQMGTSRYVCDVWKVGVKVEVKKQLKRGNVQAAITRLMEGKEGEEVRERMKDLRHAVKKCTNEGGTSDVALQHLVGFSA</sequence>